<dbReference type="Proteomes" id="UP001596297">
    <property type="component" value="Unassembled WGS sequence"/>
</dbReference>
<keyword evidence="1" id="KW-0472">Membrane</keyword>
<gene>
    <name evidence="2" type="ORF">ACFP81_07625</name>
</gene>
<organism evidence="2 3">
    <name type="scientific">Deinococcus lacus</name>
    <dbReference type="NCBI Taxonomy" id="392561"/>
    <lineage>
        <taxon>Bacteria</taxon>
        <taxon>Thermotogati</taxon>
        <taxon>Deinococcota</taxon>
        <taxon>Deinococci</taxon>
        <taxon>Deinococcales</taxon>
        <taxon>Deinococcaceae</taxon>
        <taxon>Deinococcus</taxon>
    </lineage>
</organism>
<keyword evidence="1" id="KW-0812">Transmembrane</keyword>
<keyword evidence="3" id="KW-1185">Reference proteome</keyword>
<evidence type="ECO:0000256" key="1">
    <source>
        <dbReference type="SAM" id="Phobius"/>
    </source>
</evidence>
<evidence type="ECO:0000313" key="3">
    <source>
        <dbReference type="Proteomes" id="UP001596297"/>
    </source>
</evidence>
<protein>
    <recommendedName>
        <fullName evidence="4">DUF4175 domain-containing protein</fullName>
    </recommendedName>
</protein>
<keyword evidence="1" id="KW-1133">Transmembrane helix</keyword>
<proteinExistence type="predicted"/>
<dbReference type="RefSeq" id="WP_380082895.1">
    <property type="nucleotide sequence ID" value="NZ_JBHSWD010000001.1"/>
</dbReference>
<sequence>MLGNRRPPPHIVFALSLLLGLLAGAAAVRYGLAENWLWTAVWGVVALWLLTDAGRAFGWMQAARRSAEQKGTQPPGPPRP</sequence>
<comment type="caution">
    <text evidence="2">The sequence shown here is derived from an EMBL/GenBank/DDBJ whole genome shotgun (WGS) entry which is preliminary data.</text>
</comment>
<accession>A0ABW1YC73</accession>
<evidence type="ECO:0008006" key="4">
    <source>
        <dbReference type="Google" id="ProtNLM"/>
    </source>
</evidence>
<reference evidence="3" key="1">
    <citation type="journal article" date="2019" name="Int. J. Syst. Evol. Microbiol.">
        <title>The Global Catalogue of Microorganisms (GCM) 10K type strain sequencing project: providing services to taxonomists for standard genome sequencing and annotation.</title>
        <authorList>
            <consortium name="The Broad Institute Genomics Platform"/>
            <consortium name="The Broad Institute Genome Sequencing Center for Infectious Disease"/>
            <person name="Wu L."/>
            <person name="Ma J."/>
        </authorList>
    </citation>
    <scope>NUCLEOTIDE SEQUENCE [LARGE SCALE GENOMIC DNA]</scope>
    <source>
        <strain evidence="3">CGMCC 1.15772</strain>
    </source>
</reference>
<evidence type="ECO:0000313" key="2">
    <source>
        <dbReference type="EMBL" id="MFC6591885.1"/>
    </source>
</evidence>
<feature type="transmembrane region" description="Helical" evidence="1">
    <location>
        <begin position="37"/>
        <end position="57"/>
    </location>
</feature>
<dbReference type="EMBL" id="JBHSWD010000001">
    <property type="protein sequence ID" value="MFC6591885.1"/>
    <property type="molecule type" value="Genomic_DNA"/>
</dbReference>
<name>A0ABW1YC73_9DEIO</name>